<keyword evidence="3" id="KW-1185">Reference proteome</keyword>
<feature type="compositionally biased region" description="Basic and acidic residues" evidence="1">
    <location>
        <begin position="18"/>
        <end position="27"/>
    </location>
</feature>
<organism evidence="2 3">
    <name type="scientific">Cystobacter fuscus (strain ATCC 25194 / DSM 2262 / NBRC 100088 / M29)</name>
    <dbReference type="NCBI Taxonomy" id="1242864"/>
    <lineage>
        <taxon>Bacteria</taxon>
        <taxon>Pseudomonadati</taxon>
        <taxon>Myxococcota</taxon>
        <taxon>Myxococcia</taxon>
        <taxon>Myxococcales</taxon>
        <taxon>Cystobacterineae</taxon>
        <taxon>Archangiaceae</taxon>
        <taxon>Cystobacter</taxon>
    </lineage>
</organism>
<comment type="caution">
    <text evidence="2">The sequence shown here is derived from an EMBL/GenBank/DDBJ whole genome shotgun (WGS) entry which is preliminary data.</text>
</comment>
<evidence type="ECO:0000256" key="1">
    <source>
        <dbReference type="SAM" id="MobiDB-lite"/>
    </source>
</evidence>
<gene>
    <name evidence="2" type="ORF">D187_009231</name>
</gene>
<proteinExistence type="predicted"/>
<name>S9NU08_CYSF2</name>
<protein>
    <submittedName>
        <fullName evidence="2">Uncharacterized protein</fullName>
    </submittedName>
</protein>
<dbReference type="Proteomes" id="UP000011682">
    <property type="component" value="Unassembled WGS sequence"/>
</dbReference>
<dbReference type="EMBL" id="ANAH02000071">
    <property type="protein sequence ID" value="EPX55620.1"/>
    <property type="molecule type" value="Genomic_DNA"/>
</dbReference>
<evidence type="ECO:0000313" key="3">
    <source>
        <dbReference type="Proteomes" id="UP000011682"/>
    </source>
</evidence>
<accession>S9NU08</accession>
<evidence type="ECO:0000313" key="2">
    <source>
        <dbReference type="EMBL" id="EPX55620.1"/>
    </source>
</evidence>
<reference evidence="2" key="1">
    <citation type="submission" date="2013-05" db="EMBL/GenBank/DDBJ databases">
        <title>Genome assembly of Cystobacter fuscus DSM 2262.</title>
        <authorList>
            <person name="Sharma G."/>
            <person name="Khatri I."/>
            <person name="Kaur C."/>
            <person name="Mayilraj S."/>
            <person name="Subramanian S."/>
        </authorList>
    </citation>
    <scope>NUCLEOTIDE SEQUENCE [LARGE SCALE GENOMIC DNA]</scope>
    <source>
        <strain evidence="2">DSM 2262</strain>
    </source>
</reference>
<feature type="region of interest" description="Disordered" evidence="1">
    <location>
        <begin position="1"/>
        <end position="30"/>
    </location>
</feature>
<sequence length="48" mass="5119">MAQTPAAHLMRARPGRTMPERFYKEDPPAGLAGVLLPPSFGGLPEASQ</sequence>
<dbReference type="AlphaFoldDB" id="S9NU08"/>